<dbReference type="AlphaFoldDB" id="A0AAN9AWP5"/>
<keyword evidence="4 9" id="KW-0812">Transmembrane</keyword>
<dbReference type="GO" id="GO:0005743">
    <property type="term" value="C:mitochondrial inner membrane"/>
    <property type="evidence" value="ECO:0007669"/>
    <property type="project" value="TreeGrafter"/>
</dbReference>
<evidence type="ECO:0000256" key="8">
    <source>
        <dbReference type="ARBA" id="ARBA00023136"/>
    </source>
</evidence>
<sequence length="325" mass="35845">MAAERIDINKPPFDCGTFLGRLRYFAWITDPRLSFVKKEKLLEAKDLLESYRQTSEAGGVAEGDLRRAQQMYLSAFHPDTGELQNVIGRMSFQVPGGMVLIGAMITFYKSTPAVIFWQWANQSFNALVNYTNRNAASDISTNRLATAYVSATSCALIVALGLKRGLAKRSSPLVQRFVPFAAVAASNAVNIPLMRQSELIDGVVLQDEHNKTATQSRYAAVKGISQVLTARILIAAPSMTLLPILMESLEKKGVFRRVKGLGAASQVLLSGVMLLFMVPFGCAIFPQRCSIKTEKLKLIDSEHYEKLLASARDKVPETLYFNKGL</sequence>
<evidence type="ECO:0000256" key="7">
    <source>
        <dbReference type="ARBA" id="ARBA00023128"/>
    </source>
</evidence>
<dbReference type="NCBIfam" id="TIGR00798">
    <property type="entry name" value="mtc"/>
    <property type="match status" value="1"/>
</dbReference>
<dbReference type="InterPro" id="IPR004686">
    <property type="entry name" value="Mtc"/>
</dbReference>
<evidence type="ECO:0000256" key="5">
    <source>
        <dbReference type="ARBA" id="ARBA00022970"/>
    </source>
</evidence>
<evidence type="ECO:0000256" key="1">
    <source>
        <dbReference type="ARBA" id="ARBA00004225"/>
    </source>
</evidence>
<evidence type="ECO:0000256" key="3">
    <source>
        <dbReference type="ARBA" id="ARBA00022448"/>
    </source>
</evidence>
<evidence type="ECO:0000313" key="10">
    <source>
        <dbReference type="EMBL" id="KAK7094422.1"/>
    </source>
</evidence>
<keyword evidence="8 9" id="KW-0472">Membrane</keyword>
<evidence type="ECO:0000256" key="6">
    <source>
        <dbReference type="ARBA" id="ARBA00022989"/>
    </source>
</evidence>
<comment type="subcellular location">
    <subcellularLocation>
        <location evidence="1 9">Mitochondrion membrane</location>
        <topology evidence="1 9">Multi-pass membrane protein</topology>
    </subcellularLocation>
</comment>
<dbReference type="Proteomes" id="UP001374579">
    <property type="component" value="Unassembled WGS sequence"/>
</dbReference>
<feature type="transmembrane region" description="Helical" evidence="9">
    <location>
        <begin position="266"/>
        <end position="285"/>
    </location>
</feature>
<organism evidence="10 11">
    <name type="scientific">Littorina saxatilis</name>
    <dbReference type="NCBI Taxonomy" id="31220"/>
    <lineage>
        <taxon>Eukaryota</taxon>
        <taxon>Metazoa</taxon>
        <taxon>Spiralia</taxon>
        <taxon>Lophotrochozoa</taxon>
        <taxon>Mollusca</taxon>
        <taxon>Gastropoda</taxon>
        <taxon>Caenogastropoda</taxon>
        <taxon>Littorinimorpha</taxon>
        <taxon>Littorinoidea</taxon>
        <taxon>Littorinidae</taxon>
        <taxon>Littorina</taxon>
    </lineage>
</organism>
<comment type="caution">
    <text evidence="10">The sequence shown here is derived from an EMBL/GenBank/DDBJ whole genome shotgun (WGS) entry which is preliminary data.</text>
</comment>
<dbReference type="PANTHER" id="PTHR11153">
    <property type="entry name" value="SIDEROFLEXIN"/>
    <property type="match status" value="1"/>
</dbReference>
<evidence type="ECO:0000256" key="9">
    <source>
        <dbReference type="RuleBase" id="RU362000"/>
    </source>
</evidence>
<keyword evidence="6 9" id="KW-1133">Transmembrane helix</keyword>
<feature type="transmembrane region" description="Helical" evidence="9">
    <location>
        <begin position="227"/>
        <end position="246"/>
    </location>
</feature>
<evidence type="ECO:0000313" key="11">
    <source>
        <dbReference type="Proteomes" id="UP001374579"/>
    </source>
</evidence>
<dbReference type="GO" id="GO:0015075">
    <property type="term" value="F:monoatomic ion transmembrane transporter activity"/>
    <property type="evidence" value="ECO:0007669"/>
    <property type="project" value="InterPro"/>
</dbReference>
<feature type="transmembrane region" description="Helical" evidence="9">
    <location>
        <begin position="99"/>
        <end position="120"/>
    </location>
</feature>
<dbReference type="PANTHER" id="PTHR11153:SF14">
    <property type="entry name" value="SIDEROFLEXIN-2"/>
    <property type="match status" value="1"/>
</dbReference>
<keyword evidence="11" id="KW-1185">Reference proteome</keyword>
<evidence type="ECO:0000256" key="4">
    <source>
        <dbReference type="ARBA" id="ARBA00022692"/>
    </source>
</evidence>
<gene>
    <name evidence="10" type="ORF">V1264_005985</name>
</gene>
<comment type="similarity">
    <text evidence="2 9">Belongs to the sideroflexin family.</text>
</comment>
<evidence type="ECO:0000256" key="2">
    <source>
        <dbReference type="ARBA" id="ARBA00005974"/>
    </source>
</evidence>
<dbReference type="Pfam" id="PF03820">
    <property type="entry name" value="SFXNs"/>
    <property type="match status" value="1"/>
</dbReference>
<protein>
    <recommendedName>
        <fullName evidence="9">Sidoreflexin</fullName>
    </recommendedName>
</protein>
<dbReference type="GO" id="GO:0140300">
    <property type="term" value="P:serine import into mitochondrion"/>
    <property type="evidence" value="ECO:0007669"/>
    <property type="project" value="TreeGrafter"/>
</dbReference>
<name>A0AAN9AWP5_9CAEN</name>
<dbReference type="EMBL" id="JBAMIC010000018">
    <property type="protein sequence ID" value="KAK7094422.1"/>
    <property type="molecule type" value="Genomic_DNA"/>
</dbReference>
<keyword evidence="3" id="KW-0813">Transport</keyword>
<keyword evidence="7 9" id="KW-0496">Mitochondrion</keyword>
<keyword evidence="5" id="KW-0029">Amino-acid transport</keyword>
<proteinExistence type="inferred from homology"/>
<accession>A0AAN9AWP5</accession>
<reference evidence="10 11" key="1">
    <citation type="submission" date="2024-02" db="EMBL/GenBank/DDBJ databases">
        <title>Chromosome-scale genome assembly of the rough periwinkle Littorina saxatilis.</title>
        <authorList>
            <person name="De Jode A."/>
            <person name="Faria R."/>
            <person name="Formenti G."/>
            <person name="Sims Y."/>
            <person name="Smith T.P."/>
            <person name="Tracey A."/>
            <person name="Wood J.M.D."/>
            <person name="Zagrodzka Z.B."/>
            <person name="Johannesson K."/>
            <person name="Butlin R.K."/>
            <person name="Leder E.H."/>
        </authorList>
    </citation>
    <scope>NUCLEOTIDE SEQUENCE [LARGE SCALE GENOMIC DNA]</scope>
    <source>
        <strain evidence="10">Snail1</strain>
        <tissue evidence="10">Muscle</tissue>
    </source>
</reference>
<feature type="transmembrane region" description="Helical" evidence="9">
    <location>
        <begin position="140"/>
        <end position="162"/>
    </location>
</feature>